<dbReference type="EMBL" id="JAZIBG010000036">
    <property type="protein sequence ID" value="MEF7615614.1"/>
    <property type="molecule type" value="Genomic_DNA"/>
</dbReference>
<protein>
    <recommendedName>
        <fullName evidence="5">Flagellar protein FliT</fullName>
    </recommendedName>
</protein>
<evidence type="ECO:0000313" key="7">
    <source>
        <dbReference type="Proteomes" id="UP001336250"/>
    </source>
</evidence>
<evidence type="ECO:0000256" key="2">
    <source>
        <dbReference type="ARBA" id="ARBA00022490"/>
    </source>
</evidence>
<proteinExistence type="predicted"/>
<evidence type="ECO:0000313" key="6">
    <source>
        <dbReference type="EMBL" id="MEF7615614.1"/>
    </source>
</evidence>
<dbReference type="RefSeq" id="WP_332290908.1">
    <property type="nucleotide sequence ID" value="NZ_JAZIBG010000036.1"/>
</dbReference>
<keyword evidence="4" id="KW-0143">Chaperone</keyword>
<comment type="subcellular location">
    <subcellularLocation>
        <location evidence="1">Cytoplasm</location>
        <location evidence="1">Cytosol</location>
    </subcellularLocation>
</comment>
<gene>
    <name evidence="6" type="ORF">V4F39_16995</name>
</gene>
<sequence length="101" mass="11156">MDRRPTLVGWRQRLEAAAQNDDWTALAQADQELAAGLPSLAAAGPWSTPERTALQQLQATHERARRRCAATLSRIGGQLDAMRQQREGWLAYAGGNAWDTE</sequence>
<dbReference type="InterPro" id="IPR008622">
    <property type="entry name" value="FliT"/>
</dbReference>
<dbReference type="Proteomes" id="UP001336250">
    <property type="component" value="Unassembled WGS sequence"/>
</dbReference>
<organism evidence="6 7">
    <name type="scientific">Aquincola agrisoli</name>
    <dbReference type="NCBI Taxonomy" id="3119538"/>
    <lineage>
        <taxon>Bacteria</taxon>
        <taxon>Pseudomonadati</taxon>
        <taxon>Pseudomonadota</taxon>
        <taxon>Betaproteobacteria</taxon>
        <taxon>Burkholderiales</taxon>
        <taxon>Sphaerotilaceae</taxon>
        <taxon>Aquincola</taxon>
    </lineage>
</organism>
<accession>A0AAW9QJ15</accession>
<evidence type="ECO:0000256" key="5">
    <source>
        <dbReference type="ARBA" id="ARBA00093797"/>
    </source>
</evidence>
<name>A0AAW9QJ15_9BURK</name>
<keyword evidence="7" id="KW-1185">Reference proteome</keyword>
<keyword evidence="2" id="KW-0963">Cytoplasm</keyword>
<comment type="caution">
    <text evidence="6">The sequence shown here is derived from an EMBL/GenBank/DDBJ whole genome shotgun (WGS) entry which is preliminary data.</text>
</comment>
<keyword evidence="3" id="KW-1005">Bacterial flagellum biogenesis</keyword>
<evidence type="ECO:0000256" key="3">
    <source>
        <dbReference type="ARBA" id="ARBA00022795"/>
    </source>
</evidence>
<reference evidence="6 7" key="1">
    <citation type="submission" date="2024-02" db="EMBL/GenBank/DDBJ databases">
        <title>Genome sequence of Aquincola sp. MAHUQ-54.</title>
        <authorList>
            <person name="Huq M.A."/>
        </authorList>
    </citation>
    <scope>NUCLEOTIDE SEQUENCE [LARGE SCALE GENOMIC DNA]</scope>
    <source>
        <strain evidence="6 7">MAHUQ-54</strain>
    </source>
</reference>
<evidence type="ECO:0000256" key="1">
    <source>
        <dbReference type="ARBA" id="ARBA00004514"/>
    </source>
</evidence>
<dbReference type="AlphaFoldDB" id="A0AAW9QJ15"/>
<dbReference type="Pfam" id="PF05400">
    <property type="entry name" value="FliT"/>
    <property type="match status" value="1"/>
</dbReference>
<evidence type="ECO:0000256" key="4">
    <source>
        <dbReference type="ARBA" id="ARBA00023186"/>
    </source>
</evidence>